<dbReference type="GO" id="GO:0008654">
    <property type="term" value="P:phospholipid biosynthetic process"/>
    <property type="evidence" value="ECO:0007669"/>
    <property type="project" value="TreeGrafter"/>
</dbReference>
<gene>
    <name evidence="3" type="ORF">PHPALM_16043</name>
</gene>
<feature type="region of interest" description="Disordered" evidence="1">
    <location>
        <begin position="93"/>
        <end position="131"/>
    </location>
</feature>
<dbReference type="EMBL" id="NCKW01008587">
    <property type="protein sequence ID" value="POM67872.1"/>
    <property type="molecule type" value="Genomic_DNA"/>
</dbReference>
<dbReference type="PANTHER" id="PTHR31605">
    <property type="entry name" value="GLYCEROL-3-PHOSPHATE O-ACYLTRANSFERASE 1"/>
    <property type="match status" value="1"/>
</dbReference>
<keyword evidence="2" id="KW-0732">Signal</keyword>
<name>A0A2P4XQQ4_9STRA</name>
<sequence length="178" mass="20319">MLLMVSFPLFSFFGVRSVEAGMIELKTVRPLFYRLLPTYKATQDELPRQRAELQKEVREFVKKYSPHLGKLAEPKKLDWSEYMHERSVVLAEKAKLQESIPPPPPVRDEEDGEERREGEAEDEISSPMPTITKFHDISILGKSEKSVVDLAGLERSMSCPPGYQELAEEVAKQRQGSV</sequence>
<dbReference type="AlphaFoldDB" id="A0A2P4XQQ4"/>
<feature type="chain" id="PRO_5015187251" evidence="2">
    <location>
        <begin position="21"/>
        <end position="178"/>
    </location>
</feature>
<evidence type="ECO:0000313" key="4">
    <source>
        <dbReference type="Proteomes" id="UP000237271"/>
    </source>
</evidence>
<evidence type="ECO:0000256" key="2">
    <source>
        <dbReference type="SAM" id="SignalP"/>
    </source>
</evidence>
<dbReference type="InterPro" id="IPR052744">
    <property type="entry name" value="GPAT/DAPAT"/>
</dbReference>
<evidence type="ECO:0000313" key="3">
    <source>
        <dbReference type="EMBL" id="POM67872.1"/>
    </source>
</evidence>
<accession>A0A2P4XQQ4</accession>
<dbReference type="PANTHER" id="PTHR31605:SF0">
    <property type="entry name" value="GLYCEROL-3-PHOSPHATE O-ACYLTRANSFERASE 1"/>
    <property type="match status" value="1"/>
</dbReference>
<organism evidence="3 4">
    <name type="scientific">Phytophthora palmivora</name>
    <dbReference type="NCBI Taxonomy" id="4796"/>
    <lineage>
        <taxon>Eukaryota</taxon>
        <taxon>Sar</taxon>
        <taxon>Stramenopiles</taxon>
        <taxon>Oomycota</taxon>
        <taxon>Peronosporomycetes</taxon>
        <taxon>Peronosporales</taxon>
        <taxon>Peronosporaceae</taxon>
        <taxon>Phytophthora</taxon>
    </lineage>
</organism>
<protein>
    <submittedName>
        <fullName evidence="3">Glycerol-3-phosphate O-acyltransferase</fullName>
    </submittedName>
</protein>
<dbReference type="GO" id="GO:0004366">
    <property type="term" value="F:glycerol-3-phosphate O-acyltransferase activity"/>
    <property type="evidence" value="ECO:0007669"/>
    <property type="project" value="TreeGrafter"/>
</dbReference>
<dbReference type="Proteomes" id="UP000237271">
    <property type="component" value="Unassembled WGS sequence"/>
</dbReference>
<proteinExistence type="predicted"/>
<evidence type="ECO:0000256" key="1">
    <source>
        <dbReference type="SAM" id="MobiDB-lite"/>
    </source>
</evidence>
<dbReference type="OrthoDB" id="436291at2759"/>
<reference evidence="3 4" key="1">
    <citation type="journal article" date="2017" name="Genome Biol. Evol.">
        <title>Phytophthora megakarya and P. palmivora, closely related causal agents of cacao black pod rot, underwent increases in genome sizes and gene numbers by different mechanisms.</title>
        <authorList>
            <person name="Ali S.S."/>
            <person name="Shao J."/>
            <person name="Lary D.J."/>
            <person name="Kronmiller B."/>
            <person name="Shen D."/>
            <person name="Strem M.D."/>
            <person name="Amoako-Attah I."/>
            <person name="Akrofi A.Y."/>
            <person name="Begoude B.A."/>
            <person name="Ten Hoopen G.M."/>
            <person name="Coulibaly K."/>
            <person name="Kebe B.I."/>
            <person name="Melnick R.L."/>
            <person name="Guiltinan M.J."/>
            <person name="Tyler B.M."/>
            <person name="Meinhardt L.W."/>
            <person name="Bailey B.A."/>
        </authorList>
    </citation>
    <scope>NUCLEOTIDE SEQUENCE [LARGE SCALE GENOMIC DNA]</scope>
    <source>
        <strain evidence="4">sbr112.9</strain>
    </source>
</reference>
<dbReference type="GO" id="GO:0016287">
    <property type="term" value="F:glycerone-phosphate O-acyltransferase activity"/>
    <property type="evidence" value="ECO:0007669"/>
    <property type="project" value="TreeGrafter"/>
</dbReference>
<keyword evidence="4" id="KW-1185">Reference proteome</keyword>
<feature type="signal peptide" evidence="2">
    <location>
        <begin position="1"/>
        <end position="20"/>
    </location>
</feature>
<comment type="caution">
    <text evidence="3">The sequence shown here is derived from an EMBL/GenBank/DDBJ whole genome shotgun (WGS) entry which is preliminary data.</text>
</comment>